<evidence type="ECO:0000313" key="3">
    <source>
        <dbReference type="Proteomes" id="UP000190797"/>
    </source>
</evidence>
<name>A0A1V0A1K3_9ACTN</name>
<evidence type="ECO:0000313" key="2">
    <source>
        <dbReference type="EMBL" id="AQZ64067.1"/>
    </source>
</evidence>
<gene>
    <name evidence="2" type="ORF">BKM31_23700</name>
</gene>
<organism evidence="2 3">
    <name type="scientific">[Actinomadura] parvosata subsp. kistnae</name>
    <dbReference type="NCBI Taxonomy" id="1909395"/>
    <lineage>
        <taxon>Bacteria</taxon>
        <taxon>Bacillati</taxon>
        <taxon>Actinomycetota</taxon>
        <taxon>Actinomycetes</taxon>
        <taxon>Streptosporangiales</taxon>
        <taxon>Streptosporangiaceae</taxon>
        <taxon>Nonomuraea</taxon>
    </lineage>
</organism>
<accession>A0A1V0A1K3</accession>
<sequence>MVRRAGSSARKVARSGVQQGRLVHELPDDAEPESPFALLAADRQHPHARLPAERVVDERGLADALGPFDHGPPGGSCACRAQFRAQ</sequence>
<keyword evidence="3" id="KW-1185">Reference proteome</keyword>
<reference evidence="3" key="1">
    <citation type="journal article" date="2017" name="Med. Chem. Commun.">
        <title>Nonomuraea sp. ATCC 55076 harbours the largest actinomycete chromosome to date and the kistamicin biosynthetic gene cluster.</title>
        <authorList>
            <person name="Nazari B."/>
            <person name="Forneris C.C."/>
            <person name="Gibson M.I."/>
            <person name="Moon K."/>
            <person name="Schramma K.R."/>
            <person name="Seyedsayamdost M.R."/>
        </authorList>
    </citation>
    <scope>NUCLEOTIDE SEQUENCE [LARGE SCALE GENOMIC DNA]</scope>
    <source>
        <strain evidence="3">ATCC 55076</strain>
    </source>
</reference>
<dbReference type="EMBL" id="CP017717">
    <property type="protein sequence ID" value="AQZ64067.1"/>
    <property type="molecule type" value="Genomic_DNA"/>
</dbReference>
<feature type="region of interest" description="Disordered" evidence="1">
    <location>
        <begin position="1"/>
        <end position="29"/>
    </location>
</feature>
<dbReference type="AlphaFoldDB" id="A0A1V0A1K3"/>
<evidence type="ECO:0000256" key="1">
    <source>
        <dbReference type="SAM" id="MobiDB-lite"/>
    </source>
</evidence>
<protein>
    <submittedName>
        <fullName evidence="2">Uncharacterized protein</fullName>
    </submittedName>
</protein>
<proteinExistence type="predicted"/>
<dbReference type="Proteomes" id="UP000190797">
    <property type="component" value="Chromosome"/>
</dbReference>
<dbReference type="KEGG" id="noa:BKM31_23700"/>